<evidence type="ECO:0000313" key="6">
    <source>
        <dbReference type="Proteomes" id="UP000275408"/>
    </source>
</evidence>
<organism evidence="5 6">
    <name type="scientific">Pocillopora damicornis</name>
    <name type="common">Cauliflower coral</name>
    <name type="synonym">Millepora damicornis</name>
    <dbReference type="NCBI Taxonomy" id="46731"/>
    <lineage>
        <taxon>Eukaryota</taxon>
        <taxon>Metazoa</taxon>
        <taxon>Cnidaria</taxon>
        <taxon>Anthozoa</taxon>
        <taxon>Hexacorallia</taxon>
        <taxon>Scleractinia</taxon>
        <taxon>Astrocoeniina</taxon>
        <taxon>Pocilloporidae</taxon>
        <taxon>Pocillopora</taxon>
    </lineage>
</organism>
<feature type="transmembrane region" description="Helical" evidence="4">
    <location>
        <begin position="44"/>
        <end position="61"/>
    </location>
</feature>
<gene>
    <name evidence="5" type="ORF">pdam_00015631</name>
</gene>
<name>A0A3M6UQD4_POCDA</name>
<evidence type="ECO:0000313" key="5">
    <source>
        <dbReference type="EMBL" id="RMX55923.1"/>
    </source>
</evidence>
<proteinExistence type="predicted"/>
<keyword evidence="4" id="KW-1133">Transmembrane helix</keyword>
<dbReference type="AlphaFoldDB" id="A0A3M6UQD4"/>
<evidence type="ECO:0000256" key="2">
    <source>
        <dbReference type="ARBA" id="ARBA00022525"/>
    </source>
</evidence>
<comment type="caution">
    <text evidence="5">The sequence shown here is derived from an EMBL/GenBank/DDBJ whole genome shotgun (WGS) entry which is preliminary data.</text>
</comment>
<reference evidence="5 6" key="1">
    <citation type="journal article" date="2018" name="Sci. Rep.">
        <title>Comparative analysis of the Pocillopora damicornis genome highlights role of immune system in coral evolution.</title>
        <authorList>
            <person name="Cunning R."/>
            <person name="Bay R.A."/>
            <person name="Gillette P."/>
            <person name="Baker A.C."/>
            <person name="Traylor-Knowles N."/>
        </authorList>
    </citation>
    <scope>NUCLEOTIDE SEQUENCE [LARGE SCALE GENOMIC DNA]</scope>
    <source>
        <strain evidence="5">RSMAS</strain>
        <tissue evidence="5">Whole animal</tissue>
    </source>
</reference>
<sequence>MSHNMQAFDNTSSMTVSEVYDLTQQKYYSKRRCQCACGFLNRKVSFRVWKILLFLLLLLMVN</sequence>
<evidence type="ECO:0000256" key="3">
    <source>
        <dbReference type="ARBA" id="ARBA00022729"/>
    </source>
</evidence>
<accession>A0A3M6UQD4</accession>
<dbReference type="Pfam" id="PF03128">
    <property type="entry name" value="CXCXC"/>
    <property type="match status" value="1"/>
</dbReference>
<evidence type="ECO:0000256" key="4">
    <source>
        <dbReference type="SAM" id="Phobius"/>
    </source>
</evidence>
<keyword evidence="4" id="KW-0812">Transmembrane</keyword>
<keyword evidence="2" id="KW-0964">Secreted</keyword>
<dbReference type="GO" id="GO:0005576">
    <property type="term" value="C:extracellular region"/>
    <property type="evidence" value="ECO:0007669"/>
    <property type="project" value="UniProtKB-SubCell"/>
</dbReference>
<dbReference type="Proteomes" id="UP000275408">
    <property type="component" value="Unassembled WGS sequence"/>
</dbReference>
<keyword evidence="4" id="KW-0472">Membrane</keyword>
<dbReference type="InterPro" id="IPR004153">
    <property type="entry name" value="CXCXC_repeat"/>
</dbReference>
<keyword evidence="3" id="KW-0732">Signal</keyword>
<dbReference type="EMBL" id="RCHS01000981">
    <property type="protein sequence ID" value="RMX55923.1"/>
    <property type="molecule type" value="Genomic_DNA"/>
</dbReference>
<keyword evidence="6" id="KW-1185">Reference proteome</keyword>
<comment type="subcellular location">
    <subcellularLocation>
        <location evidence="1">Secreted</location>
    </subcellularLocation>
</comment>
<protein>
    <submittedName>
        <fullName evidence="5">Uncharacterized protein</fullName>
    </submittedName>
</protein>
<evidence type="ECO:0000256" key="1">
    <source>
        <dbReference type="ARBA" id="ARBA00004613"/>
    </source>
</evidence>